<evidence type="ECO:0000256" key="1">
    <source>
        <dbReference type="ARBA" id="ARBA00004761"/>
    </source>
</evidence>
<dbReference type="CDD" id="cd00452">
    <property type="entry name" value="KDPG_aldolase"/>
    <property type="match status" value="1"/>
</dbReference>
<dbReference type="PANTHER" id="PTHR30246:SF1">
    <property type="entry name" value="2-DEHYDRO-3-DEOXY-6-PHOSPHOGALACTONATE ALDOLASE-RELATED"/>
    <property type="match status" value="1"/>
</dbReference>
<keyword evidence="7" id="KW-1185">Reference proteome</keyword>
<evidence type="ECO:0000313" key="7">
    <source>
        <dbReference type="Proteomes" id="UP000252586"/>
    </source>
</evidence>
<comment type="pathway">
    <text evidence="1">Carbohydrate acid metabolism.</text>
</comment>
<dbReference type="NCBIfam" id="TIGR01182">
    <property type="entry name" value="eda"/>
    <property type="match status" value="1"/>
</dbReference>
<dbReference type="InterPro" id="IPR013785">
    <property type="entry name" value="Aldolase_TIM"/>
</dbReference>
<dbReference type="EMBL" id="QNRE01000007">
    <property type="protein sequence ID" value="RBO89575.1"/>
    <property type="molecule type" value="Genomic_DNA"/>
</dbReference>
<evidence type="ECO:0000313" key="6">
    <source>
        <dbReference type="EMBL" id="RBO89575.1"/>
    </source>
</evidence>
<dbReference type="Pfam" id="PF01081">
    <property type="entry name" value="Aldolase"/>
    <property type="match status" value="1"/>
</dbReference>
<dbReference type="InterPro" id="IPR000887">
    <property type="entry name" value="Aldlse_KDPG_KHG"/>
</dbReference>
<sequence>MTPTEREPMTTPLDVLRADRVLTVVRAPEIPDAATLVKTLADSGIRTVELTFTTPGVLEHLRVAATVEGAVVGVGTVTTGEQARAAMDHGARFLVTPGVRADVAEVAARQDIPVIMGAFTPTEVMAVRDLGAVAVKIFPAKALGPGYLKDLHGPFPDAELIPSGGVHAGNAAEFLAHGAVAVTAGTDVVAPADVAAGRWSEIAARAATFLRSVN</sequence>
<protein>
    <submittedName>
        <fullName evidence="6">2-dehydro-3-deoxyphosphogluconate aldolase/(4S)-4-hydroxy-2-oxoglutarate aldolase</fullName>
    </submittedName>
</protein>
<dbReference type="GO" id="GO:0016829">
    <property type="term" value="F:lyase activity"/>
    <property type="evidence" value="ECO:0007669"/>
    <property type="project" value="UniProtKB-KW"/>
</dbReference>
<dbReference type="STRING" id="1210090.GCA_001613185_01903"/>
<organism evidence="6 7">
    <name type="scientific">Nocardia puris</name>
    <dbReference type="NCBI Taxonomy" id="208602"/>
    <lineage>
        <taxon>Bacteria</taxon>
        <taxon>Bacillati</taxon>
        <taxon>Actinomycetota</taxon>
        <taxon>Actinomycetes</taxon>
        <taxon>Mycobacteriales</taxon>
        <taxon>Nocardiaceae</taxon>
        <taxon>Nocardia</taxon>
    </lineage>
</organism>
<dbReference type="Gene3D" id="3.20.20.70">
    <property type="entry name" value="Aldolase class I"/>
    <property type="match status" value="1"/>
</dbReference>
<comment type="caution">
    <text evidence="6">The sequence shown here is derived from an EMBL/GenBank/DDBJ whole genome shotgun (WGS) entry which is preliminary data.</text>
</comment>
<keyword evidence="5" id="KW-0119">Carbohydrate metabolism</keyword>
<gene>
    <name evidence="6" type="ORF">DFR74_107253</name>
</gene>
<comment type="similarity">
    <text evidence="2">Belongs to the KHG/KDPG aldolase family.</text>
</comment>
<evidence type="ECO:0000256" key="4">
    <source>
        <dbReference type="ARBA" id="ARBA00023239"/>
    </source>
</evidence>
<dbReference type="Proteomes" id="UP000252586">
    <property type="component" value="Unassembled WGS sequence"/>
</dbReference>
<evidence type="ECO:0000256" key="2">
    <source>
        <dbReference type="ARBA" id="ARBA00006906"/>
    </source>
</evidence>
<dbReference type="SUPFAM" id="SSF51569">
    <property type="entry name" value="Aldolase"/>
    <property type="match status" value="1"/>
</dbReference>
<evidence type="ECO:0000256" key="3">
    <source>
        <dbReference type="ARBA" id="ARBA00011233"/>
    </source>
</evidence>
<name>A0A366DI02_9NOCA</name>
<comment type="subunit">
    <text evidence="3">Homotrimer.</text>
</comment>
<dbReference type="AlphaFoldDB" id="A0A366DI02"/>
<keyword evidence="4" id="KW-0456">Lyase</keyword>
<dbReference type="PANTHER" id="PTHR30246">
    <property type="entry name" value="2-KETO-3-DEOXY-6-PHOSPHOGLUCONATE ALDOLASE"/>
    <property type="match status" value="1"/>
</dbReference>
<reference evidence="6 7" key="1">
    <citation type="submission" date="2018-06" db="EMBL/GenBank/DDBJ databases">
        <title>Genomic Encyclopedia of Type Strains, Phase IV (KMG-IV): sequencing the most valuable type-strain genomes for metagenomic binning, comparative biology and taxonomic classification.</title>
        <authorList>
            <person name="Goeker M."/>
        </authorList>
    </citation>
    <scope>NUCLEOTIDE SEQUENCE [LARGE SCALE GENOMIC DNA]</scope>
    <source>
        <strain evidence="6 7">DSM 44599</strain>
    </source>
</reference>
<proteinExistence type="inferred from homology"/>
<accession>A0A366DI02</accession>
<evidence type="ECO:0000256" key="5">
    <source>
        <dbReference type="ARBA" id="ARBA00023277"/>
    </source>
</evidence>